<feature type="transmembrane region" description="Helical" evidence="17">
    <location>
        <begin position="142"/>
        <end position="161"/>
    </location>
</feature>
<organism evidence="18 19">
    <name type="scientific">Capnocytophaga gingivalis</name>
    <dbReference type="NCBI Taxonomy" id="1017"/>
    <lineage>
        <taxon>Bacteria</taxon>
        <taxon>Pseudomonadati</taxon>
        <taxon>Bacteroidota</taxon>
        <taxon>Flavobacteriia</taxon>
        <taxon>Flavobacteriales</taxon>
        <taxon>Flavobacteriaceae</taxon>
        <taxon>Capnocytophaga</taxon>
    </lineage>
</organism>
<keyword evidence="2" id="KW-0328">Glycosyltransferase</keyword>
<evidence type="ECO:0000256" key="6">
    <source>
        <dbReference type="ARBA" id="ARBA00022984"/>
    </source>
</evidence>
<evidence type="ECO:0000256" key="8">
    <source>
        <dbReference type="ARBA" id="ARBA00023136"/>
    </source>
</evidence>
<dbReference type="PANTHER" id="PTHR30474:SF2">
    <property type="entry name" value="PEPTIDOGLYCAN GLYCOSYLTRANSFERASE FTSW-RELATED"/>
    <property type="match status" value="1"/>
</dbReference>
<comment type="subcellular location">
    <subcellularLocation>
        <location evidence="1">Membrane</location>
        <topology evidence="1">Multi-pass membrane protein</topology>
    </subcellularLocation>
</comment>
<dbReference type="RefSeq" id="WP_323979473.1">
    <property type="nucleotide sequence ID" value="NZ_JAYKBV010000008.1"/>
</dbReference>
<dbReference type="EMBL" id="JAYKBV010000008">
    <property type="protein sequence ID" value="MEB3040513.1"/>
    <property type="molecule type" value="Genomic_DNA"/>
</dbReference>
<feature type="transmembrane region" description="Helical" evidence="17">
    <location>
        <begin position="316"/>
        <end position="335"/>
    </location>
</feature>
<keyword evidence="3" id="KW-0808">Transferase</keyword>
<name>A0ABU5Y9A4_9FLAO</name>
<feature type="transmembrane region" description="Helical" evidence="17">
    <location>
        <begin position="355"/>
        <end position="375"/>
    </location>
</feature>
<feature type="transmembrane region" description="Helical" evidence="17">
    <location>
        <begin position="108"/>
        <end position="130"/>
    </location>
</feature>
<feature type="transmembrane region" description="Helical" evidence="17">
    <location>
        <begin position="50"/>
        <end position="67"/>
    </location>
</feature>
<feature type="transmembrane region" description="Helical" evidence="17">
    <location>
        <begin position="12"/>
        <end position="30"/>
    </location>
</feature>
<accession>A0ABU5Y9A4</accession>
<feature type="transmembrane region" description="Helical" evidence="17">
    <location>
        <begin position="167"/>
        <end position="183"/>
    </location>
</feature>
<gene>
    <name evidence="18" type="ORF">VJJ49_07370</name>
</gene>
<evidence type="ECO:0000256" key="9">
    <source>
        <dbReference type="ARBA" id="ARBA00032370"/>
    </source>
</evidence>
<evidence type="ECO:0000256" key="7">
    <source>
        <dbReference type="ARBA" id="ARBA00022989"/>
    </source>
</evidence>
<keyword evidence="8 17" id="KW-0472">Membrane</keyword>
<keyword evidence="6" id="KW-0573">Peptidoglycan synthesis</keyword>
<dbReference type="PANTHER" id="PTHR30474">
    <property type="entry name" value="CELL CYCLE PROTEIN"/>
    <property type="match status" value="1"/>
</dbReference>
<feature type="transmembrane region" description="Helical" evidence="17">
    <location>
        <begin position="79"/>
        <end position="96"/>
    </location>
</feature>
<dbReference type="EC" id="2.4.99.28" evidence="14"/>
<feature type="transmembrane region" description="Helical" evidence="17">
    <location>
        <begin position="190"/>
        <end position="209"/>
    </location>
</feature>
<comment type="similarity">
    <text evidence="11">Belongs to the SEDS family. FtsW subfamily.</text>
</comment>
<proteinExistence type="inferred from homology"/>
<protein>
    <recommendedName>
        <fullName evidence="12">Probable peptidoglycan glycosyltransferase FtsW</fullName>
        <ecNumber evidence="14">2.4.99.28</ecNumber>
    </recommendedName>
    <alternativeName>
        <fullName evidence="13">Cell division protein FtsW</fullName>
    </alternativeName>
    <alternativeName>
        <fullName evidence="10">Cell wall polymerase</fullName>
    </alternativeName>
    <alternativeName>
        <fullName evidence="9">Peptidoglycan polymerase</fullName>
    </alternativeName>
</protein>
<evidence type="ECO:0000256" key="5">
    <source>
        <dbReference type="ARBA" id="ARBA00022960"/>
    </source>
</evidence>
<comment type="caution">
    <text evidence="18">The sequence shown here is derived from an EMBL/GenBank/DDBJ whole genome shotgun (WGS) entry which is preliminary data.</text>
</comment>
<evidence type="ECO:0000313" key="18">
    <source>
        <dbReference type="EMBL" id="MEB3040513.1"/>
    </source>
</evidence>
<sequence length="408" mass="45559">MERFRRYLKGDISLWGVILFFALLSFLPVYSSSSNLVYLERTGISTRGYLIRHVGLIAAGLLIIYLIHRFPYRYFRPLARLGLLLSWILLFFALLKGSTIEGANASRWIYIMGISFQPSAFAMIILLMYVASYLAEVYETKYSFVESILPLWLPVGITLAMVTLPNLSTGAMMYAMVLMVLYIGRYPIKYILGSSILAVLLFALFMLVVKAFPDAFPHRVDTWKNRIETFMSKDKEENYQSERAKMAIVSGGFWGQGAGKSVMKNLLPQGSSDFIFAIVVEEYGLLGGSALILLFIIMLVRFVVISMKATTIFGKLLVLGVGIPIVFQGFVNMGVSVGLLPVTGQNLPFFTTGGTSIWMTCMALGIVLSVSAKSVKSEERKVKSEQGSEVSEQRSEVSEQRSDIDERI</sequence>
<keyword evidence="7 17" id="KW-1133">Transmembrane helix</keyword>
<evidence type="ECO:0000256" key="1">
    <source>
        <dbReference type="ARBA" id="ARBA00004141"/>
    </source>
</evidence>
<evidence type="ECO:0000256" key="12">
    <source>
        <dbReference type="ARBA" id="ARBA00041185"/>
    </source>
</evidence>
<evidence type="ECO:0000313" key="19">
    <source>
        <dbReference type="Proteomes" id="UP001324270"/>
    </source>
</evidence>
<evidence type="ECO:0000256" key="17">
    <source>
        <dbReference type="SAM" id="Phobius"/>
    </source>
</evidence>
<evidence type="ECO:0000256" key="4">
    <source>
        <dbReference type="ARBA" id="ARBA00022692"/>
    </source>
</evidence>
<dbReference type="InterPro" id="IPR001182">
    <property type="entry name" value="FtsW/RodA"/>
</dbReference>
<feature type="transmembrane region" description="Helical" evidence="17">
    <location>
        <begin position="283"/>
        <end position="304"/>
    </location>
</feature>
<evidence type="ECO:0000256" key="2">
    <source>
        <dbReference type="ARBA" id="ARBA00022676"/>
    </source>
</evidence>
<comment type="catalytic activity">
    <reaction evidence="15">
        <text>[GlcNAc-(1-&gt;4)-Mur2Ac(oyl-L-Ala-gamma-D-Glu-L-Lys-D-Ala-D-Ala)](n)-di-trans,octa-cis-undecaprenyl diphosphate + beta-D-GlcNAc-(1-&gt;4)-Mur2Ac(oyl-L-Ala-gamma-D-Glu-L-Lys-D-Ala-D-Ala)-di-trans,octa-cis-undecaprenyl diphosphate = [GlcNAc-(1-&gt;4)-Mur2Ac(oyl-L-Ala-gamma-D-Glu-L-Lys-D-Ala-D-Ala)](n+1)-di-trans,octa-cis-undecaprenyl diphosphate + di-trans,octa-cis-undecaprenyl diphosphate + H(+)</text>
        <dbReference type="Rhea" id="RHEA:23708"/>
        <dbReference type="Rhea" id="RHEA-COMP:9602"/>
        <dbReference type="Rhea" id="RHEA-COMP:9603"/>
        <dbReference type="ChEBI" id="CHEBI:15378"/>
        <dbReference type="ChEBI" id="CHEBI:58405"/>
        <dbReference type="ChEBI" id="CHEBI:60033"/>
        <dbReference type="ChEBI" id="CHEBI:78435"/>
        <dbReference type="EC" id="2.4.99.28"/>
    </reaction>
</comment>
<dbReference type="Proteomes" id="UP001324270">
    <property type="component" value="Unassembled WGS sequence"/>
</dbReference>
<evidence type="ECO:0000256" key="11">
    <source>
        <dbReference type="ARBA" id="ARBA00038053"/>
    </source>
</evidence>
<feature type="compositionally biased region" description="Basic and acidic residues" evidence="16">
    <location>
        <begin position="375"/>
        <end position="408"/>
    </location>
</feature>
<evidence type="ECO:0000256" key="15">
    <source>
        <dbReference type="ARBA" id="ARBA00049902"/>
    </source>
</evidence>
<evidence type="ECO:0000256" key="13">
    <source>
        <dbReference type="ARBA" id="ARBA00041418"/>
    </source>
</evidence>
<feature type="region of interest" description="Disordered" evidence="16">
    <location>
        <begin position="373"/>
        <end position="408"/>
    </location>
</feature>
<reference evidence="18 19" key="1">
    <citation type="submission" date="2023-12" db="EMBL/GenBank/DDBJ databases">
        <title>Genomic sequences of Capnocytophaga and Parvimonas strains.</title>
        <authorList>
            <person name="Watt R.M."/>
            <person name="Wang M."/>
            <person name="Yang T."/>
            <person name="Tong W.M."/>
        </authorList>
    </citation>
    <scope>NUCLEOTIDE SEQUENCE [LARGE SCALE GENOMIC DNA]</scope>
    <source>
        <strain evidence="18 19">CCUG 13156</strain>
    </source>
</reference>
<dbReference type="Pfam" id="PF01098">
    <property type="entry name" value="FTSW_RODA_SPOVE"/>
    <property type="match status" value="1"/>
</dbReference>
<evidence type="ECO:0000256" key="3">
    <source>
        <dbReference type="ARBA" id="ARBA00022679"/>
    </source>
</evidence>
<keyword evidence="4 17" id="KW-0812">Transmembrane</keyword>
<keyword evidence="5" id="KW-0133">Cell shape</keyword>
<keyword evidence="19" id="KW-1185">Reference proteome</keyword>
<evidence type="ECO:0000256" key="10">
    <source>
        <dbReference type="ARBA" id="ARBA00033270"/>
    </source>
</evidence>
<evidence type="ECO:0000256" key="14">
    <source>
        <dbReference type="ARBA" id="ARBA00044770"/>
    </source>
</evidence>
<evidence type="ECO:0000256" key="16">
    <source>
        <dbReference type="SAM" id="MobiDB-lite"/>
    </source>
</evidence>